<evidence type="ECO:0000256" key="6">
    <source>
        <dbReference type="ARBA" id="ARBA00022777"/>
    </source>
</evidence>
<sequence>MGSSSPVTGVPTHSGTAHASSANHVDLLAMSVAQTAQWLRDSAMPPDIAAAFERHTISGPCLPSLTHALLDERVFYCAGLTAASISVSEQTSNPPRTKKMGVKSVGTQKRILLMIQNASHTVKSTSPSHINASNSTPYDKFRIEPRSSSSNLTGGSNTMSGAASFSPPSATLTSSKFASLDRQTGSKGASPNIAPRSSSKNVSGSGSSSGATLLRSTNASTSSTNGTIVPLDTHADSTHASSESPTTPQPRFPFPLFPSGGTLPHLSSALSSGGGGFAESSPKAAGDGKFRTLGAAIVGSGGAAGSNGSGGAAASAAPGSSVGKTGNVGYRTLQSSFSNNRLQVSTLDSSADRVIMKVQDGNQETHRIDITAYAGDAYAVRRAVFRKFHVPEESHRSYALFHAAGNPPPPPHTPQPSSAGLSSTNPSLSSATTTAAAGASSNSNPSSAATILSDEDILRLFQVKSTGGSGEVVHEFILRRMFMYSKRSLEGPLSSGSSGSLPRNPGGASAAGGGMDSGASTMMFAASTNSSSSSSGNMGTVPVQLLQQQQQQQQAVAAAAALAKSLRVFGLLGTGNGEQPGGSGNGGGSSSGGGGGGGGTLSTASSVASLASAASAGNALSTGTSLNALNTGNSGFISSNGYFDAPPRSKRSLSVRIADGSSVAVLQKQQFQQQQLLQQQQQQQQLREKEKEKEHQLQREQLLAPQTGGSKSIRRSSKRASYKNVRKSGFSLDNDGAVGGGVNRGGISIPPRSSRVAALRGNSMDDNDDADPSPAAAAAAARRGSKFKSFFAERPRDEAIADKLKKYFPELAEEEGEAVLAAFDSSSNAAAATPVSVLGGVGSVDITSLVRPRLDSKPQQYMPPTPILPSPTLGDDGLKLNRSSARVEIPQRSRSIKNKVEEAVRENRRKSVMSSIAVRRRLSVAASALLKEGGGDAGSPAETTSSGGGIQKRRGVSSVVRIGISNKSTSSSTASTPGVLSPKSISMLEETPASPRTPSTPSASPMDSEDASKRDDGSSVTGTDDEGATRDESLSMEGVETKRKTLPPVLNWTQGRMIGQGAFGKVFHALNMDTGEIMAVKQVLLGPSSTPSGKPLNAAAESNKKRQTEALERELEVLKELDHENIVRYLGYELKQGSLNLFLQYVSGGSIASLLSKTGKLDLTVARYFTFQILCGMAYLHSRNIIHRDIKGGNILVDADGICKISDFGTSKKNAYQMAYQRVTRMSMQGTIPWMAPEVAKGKGYSAKVDIWSVGCMVLEMMTGLPPWHKVSASVIYLLGTGNSPPIADDLPQLAKDFLKLCFLIDPEQRPTALDLVDHEFCRLSREESEMFDFRSWVLAAEEKRALELGDQVDDSDSETDSESDSDSDSDSESPSEQDSESEQEEDSEIEEDEEEVEIEEV</sequence>
<dbReference type="PANTHER" id="PTHR11584:SF369">
    <property type="entry name" value="MITOGEN-ACTIVATED PROTEIN KINASE KINASE KINASE 19-RELATED"/>
    <property type="match status" value="1"/>
</dbReference>
<dbReference type="SMART" id="SM00220">
    <property type="entry name" value="S_TKc"/>
    <property type="match status" value="1"/>
</dbReference>
<dbReference type="Pfam" id="PF00069">
    <property type="entry name" value="Pkinase"/>
    <property type="match status" value="1"/>
</dbReference>
<evidence type="ECO:0000313" key="13">
    <source>
        <dbReference type="EMBL" id="TPX70271.1"/>
    </source>
</evidence>
<feature type="region of interest" description="Disordered" evidence="11">
    <location>
        <begin position="401"/>
        <end position="448"/>
    </location>
</feature>
<dbReference type="Proteomes" id="UP000320333">
    <property type="component" value="Unassembled WGS sequence"/>
</dbReference>
<keyword evidence="3" id="KW-0723">Serine/threonine-protein kinase</keyword>
<dbReference type="FunFam" id="3.30.200.20:FF:000387">
    <property type="entry name" value="Serine/threonine-protein kinase STE11"/>
    <property type="match status" value="1"/>
</dbReference>
<feature type="compositionally biased region" description="Acidic residues" evidence="11">
    <location>
        <begin position="1351"/>
        <end position="1402"/>
    </location>
</feature>
<feature type="compositionally biased region" description="Basic and acidic residues" evidence="11">
    <location>
        <begin position="1027"/>
        <end position="1043"/>
    </location>
</feature>
<comment type="caution">
    <text evidence="13">The sequence shown here is derived from an EMBL/GenBank/DDBJ whole genome shotgun (WGS) entry which is preliminary data.</text>
</comment>
<evidence type="ECO:0000256" key="1">
    <source>
        <dbReference type="ARBA" id="ARBA00006529"/>
    </source>
</evidence>
<feature type="compositionally biased region" description="Low complexity" evidence="11">
    <location>
        <begin position="490"/>
        <end position="508"/>
    </location>
</feature>
<evidence type="ECO:0000256" key="10">
    <source>
        <dbReference type="PROSITE-ProRule" id="PRU10141"/>
    </source>
</evidence>
<dbReference type="InterPro" id="IPR008271">
    <property type="entry name" value="Ser/Thr_kinase_AS"/>
</dbReference>
<dbReference type="PROSITE" id="PS50011">
    <property type="entry name" value="PROTEIN_KINASE_DOM"/>
    <property type="match status" value="1"/>
</dbReference>
<dbReference type="EMBL" id="QEAP01000291">
    <property type="protein sequence ID" value="TPX70271.1"/>
    <property type="molecule type" value="Genomic_DNA"/>
</dbReference>
<keyword evidence="7 10" id="KW-0067">ATP-binding</keyword>
<dbReference type="OrthoDB" id="266718at2759"/>
<comment type="similarity">
    <text evidence="1">Belongs to the protein kinase superfamily. STE Ser/Thr protein kinase family. MAP kinase kinase kinase subfamily.</text>
</comment>
<feature type="region of interest" description="Disordered" evidence="11">
    <location>
        <begin position="931"/>
        <end position="1046"/>
    </location>
</feature>
<feature type="compositionally biased region" description="Pro residues" evidence="11">
    <location>
        <begin position="247"/>
        <end position="256"/>
    </location>
</feature>
<dbReference type="GO" id="GO:0004709">
    <property type="term" value="F:MAP kinase kinase kinase activity"/>
    <property type="evidence" value="ECO:0007669"/>
    <property type="project" value="UniProtKB-EC"/>
</dbReference>
<evidence type="ECO:0000256" key="4">
    <source>
        <dbReference type="ARBA" id="ARBA00022679"/>
    </source>
</evidence>
<dbReference type="EC" id="2.7.11.25" evidence="2"/>
<feature type="region of interest" description="Disordered" evidence="11">
    <location>
        <begin position="855"/>
        <end position="875"/>
    </location>
</feature>
<feature type="region of interest" description="Disordered" evidence="11">
    <location>
        <begin position="302"/>
        <end position="322"/>
    </location>
</feature>
<dbReference type="InterPro" id="IPR000719">
    <property type="entry name" value="Prot_kinase_dom"/>
</dbReference>
<dbReference type="PANTHER" id="PTHR11584">
    <property type="entry name" value="SERINE/THREONINE PROTEIN KINASE"/>
    <property type="match status" value="1"/>
</dbReference>
<comment type="catalytic activity">
    <reaction evidence="8">
        <text>L-threonyl-[protein] + ATP = O-phospho-L-threonyl-[protein] + ADP + H(+)</text>
        <dbReference type="Rhea" id="RHEA:46608"/>
        <dbReference type="Rhea" id="RHEA-COMP:11060"/>
        <dbReference type="Rhea" id="RHEA-COMP:11605"/>
        <dbReference type="ChEBI" id="CHEBI:15378"/>
        <dbReference type="ChEBI" id="CHEBI:30013"/>
        <dbReference type="ChEBI" id="CHEBI:30616"/>
        <dbReference type="ChEBI" id="CHEBI:61977"/>
        <dbReference type="ChEBI" id="CHEBI:456216"/>
        <dbReference type="EC" id="2.7.11.25"/>
    </reaction>
</comment>
<protein>
    <recommendedName>
        <fullName evidence="2">mitogen-activated protein kinase kinase kinase</fullName>
        <ecNumber evidence="2">2.7.11.25</ecNumber>
    </recommendedName>
</protein>
<feature type="domain" description="Protein kinase" evidence="12">
    <location>
        <begin position="1052"/>
        <end position="1322"/>
    </location>
</feature>
<evidence type="ECO:0000256" key="9">
    <source>
        <dbReference type="ARBA" id="ARBA00048329"/>
    </source>
</evidence>
<dbReference type="PROSITE" id="PS00107">
    <property type="entry name" value="PROTEIN_KINASE_ATP"/>
    <property type="match status" value="1"/>
</dbReference>
<feature type="region of interest" description="Disordered" evidence="11">
    <location>
        <begin position="489"/>
        <end position="515"/>
    </location>
</feature>
<feature type="binding site" evidence="10">
    <location>
        <position position="1081"/>
    </location>
    <ligand>
        <name>ATP</name>
        <dbReference type="ChEBI" id="CHEBI:30616"/>
    </ligand>
</feature>
<feature type="compositionally biased region" description="Polar residues" evidence="11">
    <location>
        <begin position="166"/>
        <end position="189"/>
    </location>
</feature>
<dbReference type="STRING" id="246404.A0A507F209"/>
<dbReference type="InterPro" id="IPR017441">
    <property type="entry name" value="Protein_kinase_ATP_BS"/>
</dbReference>
<feature type="region of interest" description="Disordered" evidence="11">
    <location>
        <begin position="1348"/>
        <end position="1402"/>
    </location>
</feature>
<feature type="compositionally biased region" description="Gly residues" evidence="11">
    <location>
        <begin position="574"/>
        <end position="600"/>
    </location>
</feature>
<feature type="compositionally biased region" description="Gly residues" evidence="11">
    <location>
        <begin position="302"/>
        <end position="311"/>
    </location>
</feature>
<evidence type="ECO:0000256" key="5">
    <source>
        <dbReference type="ARBA" id="ARBA00022741"/>
    </source>
</evidence>
<feature type="compositionally biased region" description="Basic and acidic residues" evidence="11">
    <location>
        <begin position="686"/>
        <end position="698"/>
    </location>
</feature>
<feature type="compositionally biased region" description="Low complexity" evidence="11">
    <location>
        <begin position="147"/>
        <end position="161"/>
    </location>
</feature>
<gene>
    <name evidence="13" type="ORF">CcCBS67573_g06606</name>
</gene>
<evidence type="ECO:0000313" key="14">
    <source>
        <dbReference type="Proteomes" id="UP000320333"/>
    </source>
</evidence>
<evidence type="ECO:0000256" key="8">
    <source>
        <dbReference type="ARBA" id="ARBA00047559"/>
    </source>
</evidence>
<feature type="compositionally biased region" description="Polar residues" evidence="11">
    <location>
        <begin position="120"/>
        <end position="137"/>
    </location>
</feature>
<dbReference type="Gene3D" id="1.10.510.10">
    <property type="entry name" value="Transferase(Phosphotransferase) domain 1"/>
    <property type="match status" value="1"/>
</dbReference>
<dbReference type="Gene3D" id="1.10.150.50">
    <property type="entry name" value="Transcription Factor, Ets-1"/>
    <property type="match status" value="1"/>
</dbReference>
<organism evidence="13 14">
    <name type="scientific">Chytriomyces confervae</name>
    <dbReference type="NCBI Taxonomy" id="246404"/>
    <lineage>
        <taxon>Eukaryota</taxon>
        <taxon>Fungi</taxon>
        <taxon>Fungi incertae sedis</taxon>
        <taxon>Chytridiomycota</taxon>
        <taxon>Chytridiomycota incertae sedis</taxon>
        <taxon>Chytridiomycetes</taxon>
        <taxon>Chytridiales</taxon>
        <taxon>Chytriomycetaceae</taxon>
        <taxon>Chytriomyces</taxon>
    </lineage>
</organism>
<keyword evidence="4" id="KW-0808">Transferase</keyword>
<evidence type="ECO:0000259" key="12">
    <source>
        <dbReference type="PROSITE" id="PS50011"/>
    </source>
</evidence>
<dbReference type="PROSITE" id="PS00108">
    <property type="entry name" value="PROTEIN_KINASE_ST"/>
    <property type="match status" value="1"/>
</dbReference>
<evidence type="ECO:0000256" key="3">
    <source>
        <dbReference type="ARBA" id="ARBA00022527"/>
    </source>
</evidence>
<evidence type="ECO:0000256" key="7">
    <source>
        <dbReference type="ARBA" id="ARBA00022840"/>
    </source>
</evidence>
<dbReference type="SUPFAM" id="SSF56112">
    <property type="entry name" value="Protein kinase-like (PK-like)"/>
    <property type="match status" value="1"/>
</dbReference>
<feature type="compositionally biased region" description="Low complexity" evidence="11">
    <location>
        <begin position="312"/>
        <end position="322"/>
    </location>
</feature>
<keyword evidence="5 10" id="KW-0547">Nucleotide-binding</keyword>
<reference evidence="13 14" key="1">
    <citation type="journal article" date="2019" name="Sci. Rep.">
        <title>Comparative genomics of chytrid fungi reveal insights into the obligate biotrophic and pathogenic lifestyle of Synchytrium endobioticum.</title>
        <authorList>
            <person name="van de Vossenberg B.T.L.H."/>
            <person name="Warris S."/>
            <person name="Nguyen H.D.T."/>
            <person name="van Gent-Pelzer M.P.E."/>
            <person name="Joly D.L."/>
            <person name="van de Geest H.C."/>
            <person name="Bonants P.J.M."/>
            <person name="Smith D.S."/>
            <person name="Levesque C.A."/>
            <person name="van der Lee T.A.J."/>
        </authorList>
    </citation>
    <scope>NUCLEOTIDE SEQUENCE [LARGE SCALE GENOMIC DNA]</scope>
    <source>
        <strain evidence="13 14">CBS 675.73</strain>
    </source>
</reference>
<feature type="compositionally biased region" description="Basic residues" evidence="11">
    <location>
        <begin position="712"/>
        <end position="726"/>
    </location>
</feature>
<feature type="region of interest" description="Disordered" evidence="11">
    <location>
        <begin position="120"/>
        <end position="285"/>
    </location>
</feature>
<name>A0A507F209_9FUNG</name>
<feature type="region of interest" description="Disordered" evidence="11">
    <location>
        <begin position="574"/>
        <end position="601"/>
    </location>
</feature>
<comment type="catalytic activity">
    <reaction evidence="9">
        <text>L-seryl-[protein] + ATP = O-phospho-L-seryl-[protein] + ADP + H(+)</text>
        <dbReference type="Rhea" id="RHEA:17989"/>
        <dbReference type="Rhea" id="RHEA-COMP:9863"/>
        <dbReference type="Rhea" id="RHEA-COMP:11604"/>
        <dbReference type="ChEBI" id="CHEBI:15378"/>
        <dbReference type="ChEBI" id="CHEBI:29999"/>
        <dbReference type="ChEBI" id="CHEBI:30616"/>
        <dbReference type="ChEBI" id="CHEBI:83421"/>
        <dbReference type="ChEBI" id="CHEBI:456216"/>
        <dbReference type="EC" id="2.7.11.25"/>
    </reaction>
</comment>
<feature type="compositionally biased region" description="Low complexity" evidence="11">
    <location>
        <begin position="415"/>
        <end position="448"/>
    </location>
</feature>
<dbReference type="GO" id="GO:0005524">
    <property type="term" value="F:ATP binding"/>
    <property type="evidence" value="ECO:0007669"/>
    <property type="project" value="UniProtKB-UniRule"/>
</dbReference>
<keyword evidence="6" id="KW-0418">Kinase</keyword>
<keyword evidence="14" id="KW-1185">Reference proteome</keyword>
<feature type="compositionally biased region" description="Low complexity" evidence="11">
    <location>
        <begin position="991"/>
        <end position="1005"/>
    </location>
</feature>
<feature type="compositionally biased region" description="Low complexity" evidence="11">
    <location>
        <begin position="197"/>
        <end position="225"/>
    </location>
</feature>
<evidence type="ECO:0000256" key="2">
    <source>
        <dbReference type="ARBA" id="ARBA00012406"/>
    </source>
</evidence>
<dbReference type="InterPro" id="IPR011009">
    <property type="entry name" value="Kinase-like_dom_sf"/>
</dbReference>
<dbReference type="CDD" id="cd06606">
    <property type="entry name" value="STKc_MAPKKK"/>
    <property type="match status" value="1"/>
</dbReference>
<feature type="region of interest" description="Disordered" evidence="11">
    <location>
        <begin position="686"/>
        <end position="779"/>
    </location>
</feature>
<proteinExistence type="inferred from homology"/>
<accession>A0A507F209</accession>
<dbReference type="InterPro" id="IPR013761">
    <property type="entry name" value="SAM/pointed_sf"/>
</dbReference>
<evidence type="ECO:0000256" key="11">
    <source>
        <dbReference type="SAM" id="MobiDB-lite"/>
    </source>
</evidence>